<accession>A0A068Y4H4</accession>
<dbReference type="InterPro" id="IPR001766">
    <property type="entry name" value="Fork_head_dom"/>
</dbReference>
<dbReference type="SMART" id="SM00339">
    <property type="entry name" value="FH"/>
    <property type="match status" value="1"/>
</dbReference>
<reference evidence="7" key="1">
    <citation type="journal article" date="2013" name="Nature">
        <title>The genomes of four tapeworm species reveal adaptations to parasitism.</title>
        <authorList>
            <person name="Tsai I.J."/>
            <person name="Zarowiecki M."/>
            <person name="Holroyd N."/>
            <person name="Garciarrubio A."/>
            <person name="Sanchez-Flores A."/>
            <person name="Brooks K.L."/>
            <person name="Tracey A."/>
            <person name="Bobes R.J."/>
            <person name="Fragoso G."/>
            <person name="Sciutto E."/>
            <person name="Aslett M."/>
            <person name="Beasley H."/>
            <person name="Bennett H.M."/>
            <person name="Cai J."/>
            <person name="Camicia F."/>
            <person name="Clark R."/>
            <person name="Cucher M."/>
            <person name="De Silva N."/>
            <person name="Day T.A."/>
            <person name="Deplazes P."/>
            <person name="Estrada K."/>
            <person name="Fernandez C."/>
            <person name="Holland P.W."/>
            <person name="Hou J."/>
            <person name="Hu S."/>
            <person name="Huckvale T."/>
            <person name="Hung S.S."/>
            <person name="Kamenetzky L."/>
            <person name="Keane J.A."/>
            <person name="Kiss F."/>
            <person name="Koziol U."/>
            <person name="Lambert O."/>
            <person name="Liu K."/>
            <person name="Luo X."/>
            <person name="Luo Y."/>
            <person name="Macchiaroli N."/>
            <person name="Nichol S."/>
            <person name="Paps J."/>
            <person name="Parkinson J."/>
            <person name="Pouchkina-Stantcheva N."/>
            <person name="Riddiford N."/>
            <person name="Rosenzvit M."/>
            <person name="Salinas G."/>
            <person name="Wasmuth J.D."/>
            <person name="Zamanian M."/>
            <person name="Zheng Y."/>
            <person name="Cai X."/>
            <person name="Soberon X."/>
            <person name="Olson P.D."/>
            <person name="Laclette J.P."/>
            <person name="Brehm K."/>
            <person name="Berriman M."/>
            <person name="Garciarrubio A."/>
            <person name="Bobes R.J."/>
            <person name="Fragoso G."/>
            <person name="Sanchez-Flores A."/>
            <person name="Estrada K."/>
            <person name="Cevallos M.A."/>
            <person name="Morett E."/>
            <person name="Gonzalez V."/>
            <person name="Portillo T."/>
            <person name="Ochoa-Leyva A."/>
            <person name="Jose M.V."/>
            <person name="Sciutto E."/>
            <person name="Landa A."/>
            <person name="Jimenez L."/>
            <person name="Valdes V."/>
            <person name="Carrero J.C."/>
            <person name="Larralde C."/>
            <person name="Morales-Montor J."/>
            <person name="Limon-Lason J."/>
            <person name="Soberon X."/>
            <person name="Laclette J.P."/>
        </authorList>
    </citation>
    <scope>NUCLEOTIDE SEQUENCE [LARGE SCALE GENOMIC DNA]</scope>
</reference>
<feature type="region of interest" description="Disordered" evidence="5">
    <location>
        <begin position="95"/>
        <end position="123"/>
    </location>
</feature>
<feature type="compositionally biased region" description="Low complexity" evidence="5">
    <location>
        <begin position="100"/>
        <end position="110"/>
    </location>
</feature>
<dbReference type="GO" id="GO:0000978">
    <property type="term" value="F:RNA polymerase II cis-regulatory region sequence-specific DNA binding"/>
    <property type="evidence" value="ECO:0007669"/>
    <property type="project" value="TreeGrafter"/>
</dbReference>
<dbReference type="Pfam" id="PF00250">
    <property type="entry name" value="Forkhead"/>
    <property type="match status" value="1"/>
</dbReference>
<dbReference type="PROSITE" id="PS00658">
    <property type="entry name" value="FORK_HEAD_2"/>
    <property type="match status" value="1"/>
</dbReference>
<reference evidence="7" key="2">
    <citation type="submission" date="2015-11" db="EMBL/GenBank/DDBJ databases">
        <authorList>
            <person name="Zhang Y."/>
            <person name="Guo Z."/>
        </authorList>
    </citation>
    <scope>NUCLEOTIDE SEQUENCE</scope>
</reference>
<dbReference type="PROSITE" id="PS50039">
    <property type="entry name" value="FORK_HEAD_3"/>
    <property type="match status" value="1"/>
</dbReference>
<evidence type="ECO:0000256" key="1">
    <source>
        <dbReference type="ARBA" id="ARBA00004123"/>
    </source>
</evidence>
<sequence length="742" mass="80311">MAMEGNYLQSHPHPHPNPHAYSGLADHATDLTAHGVTSHHSHGAFLLPPAPAHYHHHPRTLGANDGDAPPDTTLHYHHCLFSEPSIPWDTSAQHAFNHHQQQQQQLQQPQNESQSCSHEDFFTEKQPDPMSVSYWSDKLPSPAFGANWEPEAYPGVYSLAPNDAPFYPEFQSSSPFPPLPGAHSLIPQQTISYFRGPSPSQYALGRSVPAAPQSYSGMESSSDACLSSNNTTESSEAVTGSGHPQEGDVKPTLPPIEYYSDRQEFTEPLGECKEVAGRVEEVENEEVEGEEEDGEEADGSAVSGDRVIQCEDDAALGQEGGSKESNLDLINGGDPKASHKESSSGRRSEKPPYSYIALIAMAIRASPNKRCTLSEIYQYLHSKYPFFRGSYTGWKNSVRHNLSLNEVFIKLPKGMGRPGKGHYWTIDPTAEFMFQDGASRRRPRGFRRKCSLSSASAVAAAAAAAAAVVPSGSQDGQVSTAPFNQLPNPCVLMESDVAFSQFLLPSMHISANSSSRNPSVGTPPNSSNETELRSTEDERNAAGGVFYTPSSAAVPSGGAGGSNFYNASMEHQYQNAAAFVHQHFPEEVQQPLKAESQSPHCEGPNSLYGILSSVSTTAPVNAGVEMWSENPDARRSLYSASNEANVEVQQMFDSRQFSMPWKAWEPSSGDCKPSSPQFQPPHLPTSAVESAAVESAVASQNSSPAPLLHPHLSQSLLMQASPELKNSSIPCNDCEPHYGSAR</sequence>
<dbReference type="EMBL" id="LN902843">
    <property type="protein sequence ID" value="CDS39410.1"/>
    <property type="molecule type" value="Genomic_DNA"/>
</dbReference>
<keyword evidence="8" id="KW-1185">Reference proteome</keyword>
<comment type="subcellular location">
    <subcellularLocation>
        <location evidence="1 4">Nucleus</location>
    </subcellularLocation>
</comment>
<evidence type="ECO:0000256" key="4">
    <source>
        <dbReference type="PROSITE-ProRule" id="PRU00089"/>
    </source>
</evidence>
<dbReference type="InterPro" id="IPR030456">
    <property type="entry name" value="TF_fork_head_CS_2"/>
</dbReference>
<evidence type="ECO:0000313" key="7">
    <source>
        <dbReference type="EMBL" id="CDS39410.1"/>
    </source>
</evidence>
<feature type="region of interest" description="Disordered" evidence="5">
    <location>
        <begin position="663"/>
        <end position="687"/>
    </location>
</feature>
<dbReference type="PANTHER" id="PTHR46262">
    <property type="entry name" value="FORKHEAD BOX PROTEIN BINIOU"/>
    <property type="match status" value="1"/>
</dbReference>
<gene>
    <name evidence="7" type="ORF">EmuJ_000693700</name>
</gene>
<dbReference type="SUPFAM" id="SSF46785">
    <property type="entry name" value="Winged helix' DNA-binding domain"/>
    <property type="match status" value="1"/>
</dbReference>
<dbReference type="OMA" id="WEPEAYP"/>
<feature type="DNA-binding region" description="Fork-head" evidence="4">
    <location>
        <begin position="350"/>
        <end position="444"/>
    </location>
</feature>
<feature type="compositionally biased region" description="Polar residues" evidence="5">
    <location>
        <begin position="213"/>
        <end position="238"/>
    </location>
</feature>
<dbReference type="PRINTS" id="PR00053">
    <property type="entry name" value="FORKHEAD"/>
</dbReference>
<feature type="domain" description="Fork-head" evidence="6">
    <location>
        <begin position="350"/>
        <end position="444"/>
    </location>
</feature>
<dbReference type="GO" id="GO:0005634">
    <property type="term" value="C:nucleus"/>
    <property type="evidence" value="ECO:0007669"/>
    <property type="project" value="UniProtKB-SubCell"/>
</dbReference>
<evidence type="ECO:0000313" key="8">
    <source>
        <dbReference type="Proteomes" id="UP000017246"/>
    </source>
</evidence>
<name>A0A068Y4H4_ECHMU</name>
<dbReference type="InterPro" id="IPR036390">
    <property type="entry name" value="WH_DNA-bd_sf"/>
</dbReference>
<keyword evidence="3 4" id="KW-0539">Nucleus</keyword>
<evidence type="ECO:0000259" key="6">
    <source>
        <dbReference type="PROSITE" id="PS50039"/>
    </source>
</evidence>
<proteinExistence type="predicted"/>
<evidence type="ECO:0000256" key="5">
    <source>
        <dbReference type="SAM" id="MobiDB-lite"/>
    </source>
</evidence>
<dbReference type="PROSITE" id="PS00657">
    <property type="entry name" value="FORK_HEAD_1"/>
    <property type="match status" value="1"/>
</dbReference>
<dbReference type="InterPro" id="IPR018122">
    <property type="entry name" value="TF_fork_head_CS_1"/>
</dbReference>
<dbReference type="OrthoDB" id="5402974at2759"/>
<evidence type="ECO:0000256" key="2">
    <source>
        <dbReference type="ARBA" id="ARBA00023125"/>
    </source>
</evidence>
<feature type="region of interest" description="Disordered" evidence="5">
    <location>
        <begin position="204"/>
        <end position="255"/>
    </location>
</feature>
<dbReference type="InterPro" id="IPR051770">
    <property type="entry name" value="Forkhead_box_regulator"/>
</dbReference>
<feature type="compositionally biased region" description="Polar residues" evidence="5">
    <location>
        <begin position="511"/>
        <end position="529"/>
    </location>
</feature>
<dbReference type="FunFam" id="1.10.10.10:FF:000071">
    <property type="entry name" value="Forkhead box F1"/>
    <property type="match status" value="1"/>
</dbReference>
<dbReference type="eggNOG" id="KOG2294">
    <property type="taxonomic scope" value="Eukaryota"/>
</dbReference>
<dbReference type="PANTHER" id="PTHR46262:SF2">
    <property type="entry name" value="FORKHEAD BOX PROTEIN BINIOU"/>
    <property type="match status" value="1"/>
</dbReference>
<organism evidence="7 8">
    <name type="scientific">Echinococcus multilocularis</name>
    <name type="common">Fox tapeworm</name>
    <dbReference type="NCBI Taxonomy" id="6211"/>
    <lineage>
        <taxon>Eukaryota</taxon>
        <taxon>Metazoa</taxon>
        <taxon>Spiralia</taxon>
        <taxon>Lophotrochozoa</taxon>
        <taxon>Platyhelminthes</taxon>
        <taxon>Cestoda</taxon>
        <taxon>Eucestoda</taxon>
        <taxon>Cyclophyllidea</taxon>
        <taxon>Taeniidae</taxon>
        <taxon>Echinococcus</taxon>
    </lineage>
</organism>
<dbReference type="AlphaFoldDB" id="A0A068Y4H4"/>
<protein>
    <submittedName>
        <fullName evidence="7">Forkhead box protein F1</fullName>
    </submittedName>
</protein>
<feature type="compositionally biased region" description="Basic and acidic residues" evidence="5">
    <location>
        <begin position="336"/>
        <end position="350"/>
    </location>
</feature>
<feature type="region of interest" description="Disordered" evidence="5">
    <location>
        <begin position="511"/>
        <end position="538"/>
    </location>
</feature>
<dbReference type="Gene3D" id="1.10.10.10">
    <property type="entry name" value="Winged helix-like DNA-binding domain superfamily/Winged helix DNA-binding domain"/>
    <property type="match status" value="1"/>
</dbReference>
<dbReference type="GO" id="GO:0009887">
    <property type="term" value="P:animal organ morphogenesis"/>
    <property type="evidence" value="ECO:0007669"/>
    <property type="project" value="TreeGrafter"/>
</dbReference>
<dbReference type="GO" id="GO:0000981">
    <property type="term" value="F:DNA-binding transcription factor activity, RNA polymerase II-specific"/>
    <property type="evidence" value="ECO:0007669"/>
    <property type="project" value="TreeGrafter"/>
</dbReference>
<keyword evidence="2 4" id="KW-0238">DNA-binding</keyword>
<feature type="region of interest" description="Disordered" evidence="5">
    <location>
        <begin position="1"/>
        <end position="24"/>
    </location>
</feature>
<evidence type="ECO:0000256" key="3">
    <source>
        <dbReference type="ARBA" id="ARBA00023242"/>
    </source>
</evidence>
<dbReference type="InterPro" id="IPR036388">
    <property type="entry name" value="WH-like_DNA-bd_sf"/>
</dbReference>
<feature type="compositionally biased region" description="Acidic residues" evidence="5">
    <location>
        <begin position="282"/>
        <end position="298"/>
    </location>
</feature>
<dbReference type="CDD" id="cd20020">
    <property type="entry name" value="FH_FOXF"/>
    <property type="match status" value="1"/>
</dbReference>
<dbReference type="Proteomes" id="UP000017246">
    <property type="component" value="Unassembled WGS sequence"/>
</dbReference>
<feature type="region of interest" description="Disordered" evidence="5">
    <location>
        <begin position="277"/>
        <end position="350"/>
    </location>
</feature>
<dbReference type="STRING" id="6211.A0A068Y4H4"/>